<evidence type="ECO:0000256" key="1">
    <source>
        <dbReference type="SAM" id="MobiDB-lite"/>
    </source>
</evidence>
<protein>
    <submittedName>
        <fullName evidence="2">Uncharacterized protein</fullName>
    </submittedName>
</protein>
<accession>A0A6C0HNL6</accession>
<reference evidence="2" key="1">
    <citation type="journal article" date="2020" name="Nature">
        <title>Giant virus diversity and host interactions through global metagenomics.</title>
        <authorList>
            <person name="Schulz F."/>
            <person name="Roux S."/>
            <person name="Paez-Espino D."/>
            <person name="Jungbluth S."/>
            <person name="Walsh D.A."/>
            <person name="Denef V.J."/>
            <person name="McMahon K.D."/>
            <person name="Konstantinidis K.T."/>
            <person name="Eloe-Fadrosh E.A."/>
            <person name="Kyrpides N.C."/>
            <person name="Woyke T."/>
        </authorList>
    </citation>
    <scope>NUCLEOTIDE SEQUENCE</scope>
    <source>
        <strain evidence="2">GVMAG-M-3300023184-161</strain>
    </source>
</reference>
<feature type="compositionally biased region" description="Basic and acidic residues" evidence="1">
    <location>
        <begin position="7"/>
        <end position="19"/>
    </location>
</feature>
<sequence>MDYTPQTRKEKKTDKDKNRNPYNSKHIRKVEALLNEKTITSSKLPRSN</sequence>
<proteinExistence type="predicted"/>
<feature type="compositionally biased region" description="Polar residues" evidence="1">
    <location>
        <begin position="37"/>
        <end position="48"/>
    </location>
</feature>
<name>A0A6C0HNL6_9ZZZZ</name>
<dbReference type="EMBL" id="MN739997">
    <property type="protein sequence ID" value="QHT82252.1"/>
    <property type="molecule type" value="Genomic_DNA"/>
</dbReference>
<dbReference type="AlphaFoldDB" id="A0A6C0HNL6"/>
<organism evidence="2">
    <name type="scientific">viral metagenome</name>
    <dbReference type="NCBI Taxonomy" id="1070528"/>
    <lineage>
        <taxon>unclassified sequences</taxon>
        <taxon>metagenomes</taxon>
        <taxon>organismal metagenomes</taxon>
    </lineage>
</organism>
<evidence type="ECO:0000313" key="2">
    <source>
        <dbReference type="EMBL" id="QHT82252.1"/>
    </source>
</evidence>
<feature type="region of interest" description="Disordered" evidence="1">
    <location>
        <begin position="1"/>
        <end position="48"/>
    </location>
</feature>